<dbReference type="AlphaFoldDB" id="A0A1M4ZY41"/>
<name>A0A1M4ZY41_9FLAO</name>
<sequence length="265" mass="30680">MAEQCTHCALTVEGNFCSSCGQKKFKRIDRNYLWDEIQYTLLHTNKGLLYSLKKIARNPGKTAREFIEGDRVSHYKPILLVFLLSGFSTFISFKVTNMQKVMAEHFAAQKMNSPMMNDFLNFTSSYNSLLMLVYIPLFAIATYLCFRKWGQNYYEHVVMNAYILSFYTLLSLVFLYPPLYFLQNDSGAYFTFNQYALLAVPLMLVWFFKGYYHEHPLKAVLLRVLGVLGITFLGYLLIIIVVGVLMFVYAMSLGPDALEYVKPMK</sequence>
<dbReference type="Pfam" id="PF12412">
    <property type="entry name" value="DUF3667"/>
    <property type="match status" value="1"/>
</dbReference>
<gene>
    <name evidence="2" type="ORF">SAMN05444377_10565</name>
</gene>
<evidence type="ECO:0000256" key="1">
    <source>
        <dbReference type="SAM" id="Phobius"/>
    </source>
</evidence>
<evidence type="ECO:0008006" key="4">
    <source>
        <dbReference type="Google" id="ProtNLM"/>
    </source>
</evidence>
<protein>
    <recommendedName>
        <fullName evidence="4">DUF3667 domain-containing protein</fullName>
    </recommendedName>
</protein>
<keyword evidence="1" id="KW-1133">Transmembrane helix</keyword>
<reference evidence="2 3" key="1">
    <citation type="submission" date="2016-11" db="EMBL/GenBank/DDBJ databases">
        <authorList>
            <person name="Jaros S."/>
            <person name="Januszkiewicz K."/>
            <person name="Wedrychowicz H."/>
        </authorList>
    </citation>
    <scope>NUCLEOTIDE SEQUENCE [LARGE SCALE GENOMIC DNA]</scope>
    <source>
        <strain evidence="2 3">DSM 25660</strain>
    </source>
</reference>
<dbReference type="RefSeq" id="WP_073362557.1">
    <property type="nucleotide sequence ID" value="NZ_FQVQ01000005.1"/>
</dbReference>
<feature type="transmembrane region" description="Helical" evidence="1">
    <location>
        <begin position="220"/>
        <end position="250"/>
    </location>
</feature>
<dbReference type="STRING" id="1124188.SAMN05444377_10565"/>
<feature type="transmembrane region" description="Helical" evidence="1">
    <location>
        <begin position="188"/>
        <end position="208"/>
    </location>
</feature>
<dbReference type="InterPro" id="IPR022134">
    <property type="entry name" value="DUF3667"/>
</dbReference>
<dbReference type="EMBL" id="FQVQ01000005">
    <property type="protein sequence ID" value="SHF22767.1"/>
    <property type="molecule type" value="Genomic_DNA"/>
</dbReference>
<feature type="transmembrane region" description="Helical" evidence="1">
    <location>
        <begin position="78"/>
        <end position="96"/>
    </location>
</feature>
<evidence type="ECO:0000313" key="3">
    <source>
        <dbReference type="Proteomes" id="UP000184147"/>
    </source>
</evidence>
<organism evidence="2 3">
    <name type="scientific">Flavobacterium fontis</name>
    <dbReference type="NCBI Taxonomy" id="1124188"/>
    <lineage>
        <taxon>Bacteria</taxon>
        <taxon>Pseudomonadati</taxon>
        <taxon>Bacteroidota</taxon>
        <taxon>Flavobacteriia</taxon>
        <taxon>Flavobacteriales</taxon>
        <taxon>Flavobacteriaceae</taxon>
        <taxon>Flavobacterium</taxon>
    </lineage>
</organism>
<dbReference type="Proteomes" id="UP000184147">
    <property type="component" value="Unassembled WGS sequence"/>
</dbReference>
<keyword evidence="3" id="KW-1185">Reference proteome</keyword>
<evidence type="ECO:0000313" key="2">
    <source>
        <dbReference type="EMBL" id="SHF22767.1"/>
    </source>
</evidence>
<dbReference type="OrthoDB" id="7446256at2"/>
<feature type="transmembrane region" description="Helical" evidence="1">
    <location>
        <begin position="125"/>
        <end position="145"/>
    </location>
</feature>
<proteinExistence type="predicted"/>
<keyword evidence="1" id="KW-0812">Transmembrane</keyword>
<keyword evidence="1" id="KW-0472">Membrane</keyword>
<accession>A0A1M4ZY41</accession>
<feature type="transmembrane region" description="Helical" evidence="1">
    <location>
        <begin position="157"/>
        <end position="176"/>
    </location>
</feature>